<comment type="caution">
    <text evidence="3">The sequence shown here is derived from an EMBL/GenBank/DDBJ whole genome shotgun (WGS) entry which is preliminary data.</text>
</comment>
<keyword evidence="1" id="KW-0479">Metal-binding</keyword>
<dbReference type="Gene3D" id="3.40.250.10">
    <property type="entry name" value="Rhodanese-like domain"/>
    <property type="match status" value="2"/>
</dbReference>
<organism evidence="3 4">
    <name type="scientific">Acetobacterium bakii</name>
    <dbReference type="NCBI Taxonomy" id="52689"/>
    <lineage>
        <taxon>Bacteria</taxon>
        <taxon>Bacillati</taxon>
        <taxon>Bacillota</taxon>
        <taxon>Clostridia</taxon>
        <taxon>Eubacteriales</taxon>
        <taxon>Eubacteriaceae</taxon>
        <taxon>Acetobacterium</taxon>
    </lineage>
</organism>
<name>A0A0L6TYJ3_9FIRM</name>
<dbReference type="STRING" id="52689.AKG39_12650"/>
<evidence type="ECO:0000313" key="3">
    <source>
        <dbReference type="EMBL" id="KNZ41326.1"/>
    </source>
</evidence>
<dbReference type="RefSeq" id="WP_050740766.1">
    <property type="nucleotide sequence ID" value="NZ_RXYC01000001.1"/>
</dbReference>
<dbReference type="GO" id="GO:0070813">
    <property type="term" value="P:hydrogen sulfide metabolic process"/>
    <property type="evidence" value="ECO:0007669"/>
    <property type="project" value="TreeGrafter"/>
</dbReference>
<dbReference type="OrthoDB" id="9800872at2"/>
<dbReference type="PANTHER" id="PTHR43084">
    <property type="entry name" value="PERSULFIDE DIOXYGENASE ETHE1"/>
    <property type="match status" value="1"/>
</dbReference>
<dbReference type="GO" id="GO:0050313">
    <property type="term" value="F:sulfur dioxygenase activity"/>
    <property type="evidence" value="ECO:0007669"/>
    <property type="project" value="InterPro"/>
</dbReference>
<dbReference type="Pfam" id="PF00753">
    <property type="entry name" value="Lactamase_B"/>
    <property type="match status" value="1"/>
</dbReference>
<dbReference type="InterPro" id="IPR001763">
    <property type="entry name" value="Rhodanese-like_dom"/>
</dbReference>
<protein>
    <recommendedName>
        <fullName evidence="2">Rhodanese domain-containing protein</fullName>
    </recommendedName>
</protein>
<evidence type="ECO:0000313" key="4">
    <source>
        <dbReference type="Proteomes" id="UP000036873"/>
    </source>
</evidence>
<dbReference type="SMART" id="SM00849">
    <property type="entry name" value="Lactamase_B"/>
    <property type="match status" value="1"/>
</dbReference>
<dbReference type="InterPro" id="IPR044528">
    <property type="entry name" value="POD-like_MBL-fold"/>
</dbReference>
<gene>
    <name evidence="3" type="ORF">AKG39_12650</name>
</gene>
<dbReference type="EMBL" id="LGYO01000032">
    <property type="protein sequence ID" value="KNZ41326.1"/>
    <property type="molecule type" value="Genomic_DNA"/>
</dbReference>
<reference evidence="4" key="1">
    <citation type="submission" date="2015-07" db="EMBL/GenBank/DDBJ databases">
        <title>Draft genome sequence of Acetobacterium bakii DSM 8293, a potential psychrophilic chemical producer through syngas fermentation.</title>
        <authorList>
            <person name="Song Y."/>
            <person name="Hwang S."/>
            <person name="Cho B.-K."/>
        </authorList>
    </citation>
    <scope>NUCLEOTIDE SEQUENCE [LARGE SCALE GENOMIC DNA]</scope>
    <source>
        <strain evidence="4">DSM 8239</strain>
    </source>
</reference>
<dbReference type="GO" id="GO:0046872">
    <property type="term" value="F:metal ion binding"/>
    <property type="evidence" value="ECO:0007669"/>
    <property type="project" value="UniProtKB-KW"/>
</dbReference>
<feature type="domain" description="Rhodanese" evidence="2">
    <location>
        <begin position="262"/>
        <end position="450"/>
    </location>
</feature>
<dbReference type="SMART" id="SM00450">
    <property type="entry name" value="RHOD"/>
    <property type="match status" value="2"/>
</dbReference>
<dbReference type="SUPFAM" id="SSF56281">
    <property type="entry name" value="Metallo-hydrolase/oxidoreductase"/>
    <property type="match status" value="1"/>
</dbReference>
<accession>A0A0L6TYJ3</accession>
<dbReference type="InterPro" id="IPR051682">
    <property type="entry name" value="Mito_Persulfide_Diox"/>
</dbReference>
<dbReference type="PROSITE" id="PS50206">
    <property type="entry name" value="RHODANESE_3"/>
    <property type="match status" value="1"/>
</dbReference>
<dbReference type="CDD" id="cd07724">
    <property type="entry name" value="POD-like_MBL-fold"/>
    <property type="match status" value="1"/>
</dbReference>
<sequence length="450" mass="51012">MFFMKFETKGLAHYSYMIGDSHDIAVIDPMRDVEIYMHEARKAGMRIKYIFETHRNEDFIVGSMELAEKTGATIYISDHEDLGHVYGERIQEGFQLDIGKIIVKAIHTPGHTLGHMSYAVYEEGIEKAYMVFTGDCLFMGDLGRTDFYGEENLEKMTGLLYESVFEKLLPMGDHVLLCPAHGAGSACGDTMAERPYSSFGYEKATNKLLQVRSKEVFIEKFARMRIKPRYFERMEVLNVKGADFVRNEVVLNTLTVDEVAAMKDEILLIDARTKEGYIGGHIPGSIYLPKGNITAFLGSIYLPDVKIAFVIDGQMGEMEEIYWYCRRMGFDNIAGYLPDGIEMWQETGHEVDQLATISAKAYKEMPKGDDFILLDIRDYNEMENRDPDKNKVSIPLKSLYGSLEKLDQDKTLYVLCGSGNRATTAAAYLKVKGYDTVVITGGVKMYRNLE</sequence>
<dbReference type="InterPro" id="IPR036866">
    <property type="entry name" value="RibonucZ/Hydroxyglut_hydro"/>
</dbReference>
<dbReference type="AlphaFoldDB" id="A0A0L6TYJ3"/>
<dbReference type="InterPro" id="IPR036873">
    <property type="entry name" value="Rhodanese-like_dom_sf"/>
</dbReference>
<dbReference type="GO" id="GO:0006749">
    <property type="term" value="P:glutathione metabolic process"/>
    <property type="evidence" value="ECO:0007669"/>
    <property type="project" value="InterPro"/>
</dbReference>
<keyword evidence="4" id="KW-1185">Reference proteome</keyword>
<dbReference type="CDD" id="cd00158">
    <property type="entry name" value="RHOD"/>
    <property type="match status" value="2"/>
</dbReference>
<dbReference type="InterPro" id="IPR001279">
    <property type="entry name" value="Metallo-B-lactamas"/>
</dbReference>
<evidence type="ECO:0000256" key="1">
    <source>
        <dbReference type="ARBA" id="ARBA00022723"/>
    </source>
</evidence>
<dbReference type="PATRIC" id="fig|52689.4.peg.1894"/>
<proteinExistence type="predicted"/>
<dbReference type="PANTHER" id="PTHR43084:SF1">
    <property type="entry name" value="PERSULFIDE DIOXYGENASE ETHE1, MITOCHONDRIAL"/>
    <property type="match status" value="1"/>
</dbReference>
<evidence type="ECO:0000259" key="2">
    <source>
        <dbReference type="PROSITE" id="PS50206"/>
    </source>
</evidence>
<dbReference type="Proteomes" id="UP000036873">
    <property type="component" value="Unassembled WGS sequence"/>
</dbReference>
<dbReference type="Pfam" id="PF00581">
    <property type="entry name" value="Rhodanese"/>
    <property type="match status" value="2"/>
</dbReference>
<dbReference type="Gene3D" id="3.60.15.10">
    <property type="entry name" value="Ribonuclease Z/Hydroxyacylglutathione hydrolase-like"/>
    <property type="match status" value="1"/>
</dbReference>
<dbReference type="SUPFAM" id="SSF52821">
    <property type="entry name" value="Rhodanese/Cell cycle control phosphatase"/>
    <property type="match status" value="2"/>
</dbReference>